<proteinExistence type="predicted"/>
<keyword evidence="1" id="KW-1185">Reference proteome</keyword>
<dbReference type="Proteomes" id="UP001652600">
    <property type="component" value="Chromosome 6"/>
</dbReference>
<accession>A0ABM3KYM3</accession>
<organism evidence="1 2">
    <name type="scientific">Cucumis melo</name>
    <name type="common">Muskmelon</name>
    <dbReference type="NCBI Taxonomy" id="3656"/>
    <lineage>
        <taxon>Eukaryota</taxon>
        <taxon>Viridiplantae</taxon>
        <taxon>Streptophyta</taxon>
        <taxon>Embryophyta</taxon>
        <taxon>Tracheophyta</taxon>
        <taxon>Spermatophyta</taxon>
        <taxon>Magnoliopsida</taxon>
        <taxon>eudicotyledons</taxon>
        <taxon>Gunneridae</taxon>
        <taxon>Pentapetalae</taxon>
        <taxon>rosids</taxon>
        <taxon>fabids</taxon>
        <taxon>Cucurbitales</taxon>
        <taxon>Cucurbitaceae</taxon>
        <taxon>Benincaseae</taxon>
        <taxon>Cucumis</taxon>
    </lineage>
</organism>
<protein>
    <submittedName>
        <fullName evidence="2">Uncharacterized protein LOC127150090</fullName>
    </submittedName>
</protein>
<evidence type="ECO:0000313" key="1">
    <source>
        <dbReference type="Proteomes" id="UP001652600"/>
    </source>
</evidence>
<name>A0ABM3KYM3_CUCME</name>
<reference evidence="2" key="1">
    <citation type="submission" date="2025-08" db="UniProtKB">
        <authorList>
            <consortium name="RefSeq"/>
        </authorList>
    </citation>
    <scope>IDENTIFICATION</scope>
    <source>
        <tissue evidence="2">Stem</tissue>
    </source>
</reference>
<sequence>MNPHFLTPNLYLHLSHPSLLVPKGFLVFVEADPLTALAPNMISFSDLGFYLQTRFVEGDPLIFSLLLNVPLLRLSVSLVVSSFPSLIRQTLHTVVCNWLPMELGREDVAIHEYTLLRGTIVMAVYRYSFV</sequence>
<dbReference type="GeneID" id="127150090"/>
<evidence type="ECO:0000313" key="2">
    <source>
        <dbReference type="RefSeq" id="XP_050942887.1"/>
    </source>
</evidence>
<gene>
    <name evidence="2" type="primary">LOC127150090</name>
</gene>
<dbReference type="RefSeq" id="XP_050942887.1">
    <property type="nucleotide sequence ID" value="XM_051086930.1"/>
</dbReference>